<dbReference type="Pfam" id="PF01636">
    <property type="entry name" value="APH"/>
    <property type="match status" value="1"/>
</dbReference>
<dbReference type="eggNOG" id="COG3173">
    <property type="taxonomic scope" value="Bacteria"/>
</dbReference>
<sequence length="219" mass="24399">MWRRQGFPGRPACTVSTIRGGRFSTLWRGQWPPIRCPRMRAGMRPWPLRGGWLLRRYHDATVGFVPPRDAVWQLPERAPREVICHGDVAPYNTVFRTGLPVAFIDFDAAHPGPRLWDLALAAYRFVPLSAPGTIGEDVPVAEQARRLELFTAAYGLTSAADRAMLLAVAQERLVALVEFMRERAAAGDAAFARHCAEGHDAIYRTDLAYLRAHAAALRG</sequence>
<reference evidence="2" key="1">
    <citation type="submission" date="2005-07" db="EMBL/GenBank/DDBJ databases">
        <title>Complete sequence of Thermobifida fusca YX.</title>
        <authorList>
            <consortium name="US DOE Joint Genome Institute"/>
            <person name="Copeland A."/>
            <person name="Lucas S."/>
            <person name="Lapidus A."/>
            <person name="Barry K."/>
            <person name="Detter J.C."/>
            <person name="Glavina T."/>
            <person name="Hammon N."/>
            <person name="Israni S."/>
            <person name="Pitluck S."/>
            <person name="Di Bartolo G."/>
            <person name="Chain P."/>
            <person name="Schmutz J."/>
            <person name="Larimer F."/>
            <person name="Land M."/>
            <person name="Lykidis A."/>
            <person name="Richardson P."/>
        </authorList>
    </citation>
    <scope>NUCLEOTIDE SEQUENCE</scope>
    <source>
        <strain evidence="2">YX</strain>
    </source>
</reference>
<dbReference type="Gene3D" id="3.90.1200.10">
    <property type="match status" value="1"/>
</dbReference>
<gene>
    <name evidence="2" type="ordered locus">Tfu_0822</name>
</gene>
<name>Q47RQ7_THEFY</name>
<evidence type="ECO:0000259" key="1">
    <source>
        <dbReference type="Pfam" id="PF01636"/>
    </source>
</evidence>
<protein>
    <recommendedName>
        <fullName evidence="1">Aminoglycoside phosphotransferase domain-containing protein</fullName>
    </recommendedName>
</protein>
<evidence type="ECO:0000313" key="2">
    <source>
        <dbReference type="EMBL" id="AAZ54860.1"/>
    </source>
</evidence>
<dbReference type="AlphaFoldDB" id="Q47RQ7"/>
<dbReference type="EMBL" id="CP000088">
    <property type="protein sequence ID" value="AAZ54860.1"/>
    <property type="molecule type" value="Genomic_DNA"/>
</dbReference>
<dbReference type="KEGG" id="tfu:Tfu_0822"/>
<organism evidence="2">
    <name type="scientific">Thermobifida fusca (strain YX)</name>
    <dbReference type="NCBI Taxonomy" id="269800"/>
    <lineage>
        <taxon>Bacteria</taxon>
        <taxon>Bacillati</taxon>
        <taxon>Actinomycetota</taxon>
        <taxon>Actinomycetes</taxon>
        <taxon>Streptosporangiales</taxon>
        <taxon>Nocardiopsidaceae</taxon>
        <taxon>Thermobifida</taxon>
    </lineage>
</organism>
<dbReference type="SUPFAM" id="SSF56112">
    <property type="entry name" value="Protein kinase-like (PK-like)"/>
    <property type="match status" value="1"/>
</dbReference>
<dbReference type="STRING" id="269800.Tfu_0822"/>
<proteinExistence type="predicted"/>
<dbReference type="InterPro" id="IPR002575">
    <property type="entry name" value="Aminoglycoside_PTrfase"/>
</dbReference>
<dbReference type="InterPro" id="IPR011009">
    <property type="entry name" value="Kinase-like_dom_sf"/>
</dbReference>
<dbReference type="HOGENOM" id="CLU_066396_0_0_11"/>
<accession>Q47RQ7</accession>
<feature type="domain" description="Aminoglycoside phosphotransferase" evidence="1">
    <location>
        <begin position="43"/>
        <end position="126"/>
    </location>
</feature>